<dbReference type="EC" id="2.7.11.1" evidence="3"/>
<proteinExistence type="predicted"/>
<dbReference type="Gene3D" id="1.10.510.10">
    <property type="entry name" value="Transferase(Phosphotransferase) domain 1"/>
    <property type="match status" value="1"/>
</dbReference>
<comment type="catalytic activity">
    <reaction evidence="9">
        <text>L-seryl-[protein] + ATP = O-phospho-L-seryl-[protein] + ADP + H(+)</text>
        <dbReference type="Rhea" id="RHEA:17989"/>
        <dbReference type="Rhea" id="RHEA-COMP:9863"/>
        <dbReference type="Rhea" id="RHEA-COMP:11604"/>
        <dbReference type="ChEBI" id="CHEBI:15378"/>
        <dbReference type="ChEBI" id="CHEBI:29999"/>
        <dbReference type="ChEBI" id="CHEBI:30616"/>
        <dbReference type="ChEBI" id="CHEBI:83421"/>
        <dbReference type="ChEBI" id="CHEBI:456216"/>
        <dbReference type="EC" id="2.7.11.1"/>
    </reaction>
</comment>
<dbReference type="PROSITE" id="PS50011">
    <property type="entry name" value="PROTEIN_KINASE_DOM"/>
    <property type="match status" value="1"/>
</dbReference>
<dbReference type="SUPFAM" id="SSF56112">
    <property type="entry name" value="Protein kinase-like (PK-like)"/>
    <property type="match status" value="1"/>
</dbReference>
<gene>
    <name evidence="11" type="ORF">CBYS24578_00005105</name>
</gene>
<evidence type="ECO:0000256" key="9">
    <source>
        <dbReference type="ARBA" id="ARBA00048679"/>
    </source>
</evidence>
<dbReference type="Proteomes" id="UP000754883">
    <property type="component" value="Unassembled WGS sequence"/>
</dbReference>
<comment type="subunit">
    <text evidence="2">Component of the EKC/KEOPS complex composed of at least BUD32, CGI121, GON7, KAE1 and PCC1; the whole complex dimerizes.</text>
</comment>
<evidence type="ECO:0000256" key="6">
    <source>
        <dbReference type="ARBA" id="ARBA00030980"/>
    </source>
</evidence>
<reference evidence="11" key="1">
    <citation type="submission" date="2021-10" db="EMBL/GenBank/DDBJ databases">
        <authorList>
            <person name="Piombo E."/>
        </authorList>
    </citation>
    <scope>NUCLEOTIDE SEQUENCE</scope>
</reference>
<evidence type="ECO:0000256" key="1">
    <source>
        <dbReference type="ARBA" id="ARBA00003747"/>
    </source>
</evidence>
<feature type="domain" description="Protein kinase" evidence="10">
    <location>
        <begin position="1"/>
        <end position="313"/>
    </location>
</feature>
<dbReference type="InterPro" id="IPR008266">
    <property type="entry name" value="Tyr_kinase_AS"/>
</dbReference>
<accession>A0A9N9U933</accession>
<evidence type="ECO:0000259" key="10">
    <source>
        <dbReference type="PROSITE" id="PS50011"/>
    </source>
</evidence>
<evidence type="ECO:0000256" key="8">
    <source>
        <dbReference type="ARBA" id="ARBA00047899"/>
    </source>
</evidence>
<keyword evidence="12" id="KW-1185">Reference proteome</keyword>
<dbReference type="InterPro" id="IPR000719">
    <property type="entry name" value="Prot_kinase_dom"/>
</dbReference>
<evidence type="ECO:0000313" key="12">
    <source>
        <dbReference type="Proteomes" id="UP000754883"/>
    </source>
</evidence>
<comment type="caution">
    <text evidence="11">The sequence shown here is derived from an EMBL/GenBank/DDBJ whole genome shotgun (WGS) entry which is preliminary data.</text>
</comment>
<dbReference type="AlphaFoldDB" id="A0A9N9U933"/>
<protein>
    <recommendedName>
        <fullName evidence="5">EKC/KEOPS complex subunit BUD32</fullName>
        <ecNumber evidence="3">2.7.11.1</ecNumber>
    </recommendedName>
    <alternativeName>
        <fullName evidence="6 7">Atypical Serine/threonine protein kinase BUD32</fullName>
    </alternativeName>
    <alternativeName>
        <fullName evidence="4">EKC/KEOPS complex subunit bud32</fullName>
    </alternativeName>
</protein>
<comment type="catalytic activity">
    <reaction evidence="8">
        <text>L-threonyl-[protein] + ATP = O-phospho-L-threonyl-[protein] + ADP + H(+)</text>
        <dbReference type="Rhea" id="RHEA:46608"/>
        <dbReference type="Rhea" id="RHEA-COMP:11060"/>
        <dbReference type="Rhea" id="RHEA-COMP:11605"/>
        <dbReference type="ChEBI" id="CHEBI:15378"/>
        <dbReference type="ChEBI" id="CHEBI:30013"/>
        <dbReference type="ChEBI" id="CHEBI:30616"/>
        <dbReference type="ChEBI" id="CHEBI:61977"/>
        <dbReference type="ChEBI" id="CHEBI:456216"/>
        <dbReference type="EC" id="2.7.11.1"/>
    </reaction>
</comment>
<dbReference type="PROSITE" id="PS00109">
    <property type="entry name" value="PROTEIN_KINASE_TYR"/>
    <property type="match status" value="1"/>
</dbReference>
<dbReference type="InterPro" id="IPR011009">
    <property type="entry name" value="Kinase-like_dom_sf"/>
</dbReference>
<comment type="function">
    <text evidence="1">Component of the EKC/KEOPS complex that is required for the formation of a threonylcarbamoyl group on adenosine at position 37 (t(6)A37) in tRNAs that read codons beginning with adenine. The complex is probably involved in the transfer of the threonylcarbamoyl moiety of threonylcarbamoyl-AMP (TC-AMP) to the N6 group of A37. BUD32 has ATPase activity in the context of the EKC/KEOPS complex and likely plays a supporting role to the catalytic subunit KAE1. The EKC/KEOPS complex also promotes both telomere uncapping and telomere elongation. The complex is required for efficient recruitment of transcriptional coactivators.</text>
</comment>
<name>A0A9N9U933_9HYPO</name>
<organism evidence="11 12">
    <name type="scientific">Clonostachys byssicola</name>
    <dbReference type="NCBI Taxonomy" id="160290"/>
    <lineage>
        <taxon>Eukaryota</taxon>
        <taxon>Fungi</taxon>
        <taxon>Dikarya</taxon>
        <taxon>Ascomycota</taxon>
        <taxon>Pezizomycotina</taxon>
        <taxon>Sordariomycetes</taxon>
        <taxon>Hypocreomycetidae</taxon>
        <taxon>Hypocreales</taxon>
        <taxon>Bionectriaceae</taxon>
        <taxon>Clonostachys</taxon>
    </lineage>
</organism>
<evidence type="ECO:0000313" key="11">
    <source>
        <dbReference type="EMBL" id="CAG9979732.1"/>
    </source>
</evidence>
<dbReference type="OrthoDB" id="4062651at2759"/>
<evidence type="ECO:0000256" key="7">
    <source>
        <dbReference type="ARBA" id="ARBA00033194"/>
    </source>
</evidence>
<sequence>MREEDRLGPMVGLVSCPAFGDGSPNLLVFKYYLHEQFTEARWAEMNLWMRLPANRHIVPFDRVVSDKLGDGDVIVGFTTKFIPGGTLEDRKQFKLSWLRHLLSVVDDLNLKYGIVHQDIAPRNLLVDCDTDDLLLFDFNYSARIREGDAGLARNDVKGTIFTVYELITRDCSFRQKPFWEQNSVDVESTKEWAKHPDIELDHPISIFRQTLDSWIKKRREVQQITNYKEATEHIDWPKIPEPPVRRYAAKDGQGSEVVRTVPGWSTQVCFAQKMGWPYLTWQRPREGILDKDSVLLATGTVIQGPEMAPPSRR</sequence>
<dbReference type="GO" id="GO:0005524">
    <property type="term" value="F:ATP binding"/>
    <property type="evidence" value="ECO:0007669"/>
    <property type="project" value="InterPro"/>
</dbReference>
<evidence type="ECO:0000256" key="4">
    <source>
        <dbReference type="ARBA" id="ARBA00013948"/>
    </source>
</evidence>
<dbReference type="GO" id="GO:0004674">
    <property type="term" value="F:protein serine/threonine kinase activity"/>
    <property type="evidence" value="ECO:0007669"/>
    <property type="project" value="UniProtKB-EC"/>
</dbReference>
<dbReference type="EMBL" id="CABFNO020001301">
    <property type="protein sequence ID" value="CAG9979732.1"/>
    <property type="molecule type" value="Genomic_DNA"/>
</dbReference>
<evidence type="ECO:0000256" key="2">
    <source>
        <dbReference type="ARBA" id="ARBA00011534"/>
    </source>
</evidence>
<evidence type="ECO:0000256" key="5">
    <source>
        <dbReference type="ARBA" id="ARBA00019973"/>
    </source>
</evidence>
<evidence type="ECO:0000256" key="3">
    <source>
        <dbReference type="ARBA" id="ARBA00012513"/>
    </source>
</evidence>